<dbReference type="SMART" id="SM00248">
    <property type="entry name" value="ANK"/>
    <property type="match status" value="5"/>
</dbReference>
<dbReference type="Pfam" id="PF13962">
    <property type="entry name" value="PGG"/>
    <property type="match status" value="1"/>
</dbReference>
<dbReference type="PANTHER" id="PTHR24177">
    <property type="entry name" value="CASKIN"/>
    <property type="match status" value="1"/>
</dbReference>
<dbReference type="PROSITE" id="PS50088">
    <property type="entry name" value="ANK_REPEAT"/>
    <property type="match status" value="1"/>
</dbReference>
<dbReference type="PROSITE" id="PS50297">
    <property type="entry name" value="ANK_REP_REGION"/>
    <property type="match status" value="1"/>
</dbReference>
<feature type="compositionally biased region" description="Acidic residues" evidence="2">
    <location>
        <begin position="278"/>
        <end position="288"/>
    </location>
</feature>
<gene>
    <name evidence="5" type="ORF">D5086_0000007400</name>
</gene>
<dbReference type="InterPro" id="IPR002110">
    <property type="entry name" value="Ankyrin_rpt"/>
</dbReference>
<dbReference type="SUPFAM" id="SSF48403">
    <property type="entry name" value="Ankyrin repeat"/>
    <property type="match status" value="1"/>
</dbReference>
<keyword evidence="3" id="KW-0472">Membrane</keyword>
<feature type="repeat" description="ANK" evidence="1">
    <location>
        <begin position="66"/>
        <end position="98"/>
    </location>
</feature>
<reference evidence="5" key="1">
    <citation type="submission" date="2018-10" db="EMBL/GenBank/DDBJ databases">
        <title>Population genomic analysis revealed the cold adaptation of white poplar.</title>
        <authorList>
            <person name="Liu Y.-J."/>
        </authorList>
    </citation>
    <scope>NUCLEOTIDE SEQUENCE [LARGE SCALE GENOMIC DNA]</scope>
    <source>
        <strain evidence="5">PAL-ZL1</strain>
    </source>
</reference>
<feature type="transmembrane region" description="Helical" evidence="3">
    <location>
        <begin position="570"/>
        <end position="592"/>
    </location>
</feature>
<keyword evidence="1" id="KW-0040">ANK repeat</keyword>
<dbReference type="EMBL" id="RCHU01000016">
    <property type="protein sequence ID" value="TKS17891.1"/>
    <property type="molecule type" value="Genomic_DNA"/>
</dbReference>
<keyword evidence="3" id="KW-1133">Transmembrane helix</keyword>
<proteinExistence type="predicted"/>
<feature type="transmembrane region" description="Helical" evidence="3">
    <location>
        <begin position="484"/>
        <end position="504"/>
    </location>
</feature>
<name>A0A4U5R3Q6_POPAL</name>
<feature type="region of interest" description="Disordered" evidence="2">
    <location>
        <begin position="273"/>
        <end position="333"/>
    </location>
</feature>
<feature type="compositionally biased region" description="Polar residues" evidence="2">
    <location>
        <begin position="315"/>
        <end position="333"/>
    </location>
</feature>
<protein>
    <recommendedName>
        <fullName evidence="4">PGG domain-containing protein</fullName>
    </recommendedName>
</protein>
<dbReference type="InterPro" id="IPR036770">
    <property type="entry name" value="Ankyrin_rpt-contain_sf"/>
</dbReference>
<dbReference type="GO" id="GO:0016020">
    <property type="term" value="C:membrane"/>
    <property type="evidence" value="ECO:0007669"/>
    <property type="project" value="TreeGrafter"/>
</dbReference>
<feature type="transmembrane region" description="Helical" evidence="3">
    <location>
        <begin position="524"/>
        <end position="549"/>
    </location>
</feature>
<evidence type="ECO:0000256" key="1">
    <source>
        <dbReference type="PROSITE-ProRule" id="PRU00023"/>
    </source>
</evidence>
<evidence type="ECO:0000256" key="3">
    <source>
        <dbReference type="SAM" id="Phobius"/>
    </source>
</evidence>
<sequence length="664" mass="75442">MEGDWQSVIDYYREHFKKIDSPVTPSKDTVIHLAVQFKTEQPLKALLEILKERYLPEAFLKKGNEFGNTALHEATIHGNYEAVRILVERCPDLITISNQFGETPLFTAAGFADTEIVELLITSKPEKCVHDKCRILSIHRKRMVDNLSILSAAIIGQKFETALLLLELDESLASLKDRNQISTLQLLAEMPAAFESEFPMGMFERLIYYRLPVPHPCEVKLKVKIKGRKLPRARKEGCWLERIWNQKREHVFALTFAESLIKKDESLKSFTITKEDQNKEEEDEEEQEMCGGKKRGEKTSEITSNAKETERAETSKITSNAKDSERAQTSGSILSSLTTKKEIPLFTATRRGIHDIVELIIKLHPHAIDQRDEMNRSILDVAVMFRQKKIFDIVKEKKIPMARIRRVVDKSGNTMLHHVADMNKNSGVPALQLQEELKWFERVKEEIPPHYIPLLNNDRMTARECFEISHEIQLKQAQKWIKETAQSCSTVAALVAAVVFAAAYTVPGGSDEKGKPNFINSPYFLIFTVSDAVSLASSLTSLVVFLSLVTSPFELQEFHISLPRKLTVGFTFLFLSMMTSMLSFGSTILILVQSGTKLTTLLLSVASFLPVLIFGILQFRLYVSFMGSTFNILKKNWIAHLSFLGPCLQWREKLGPKKKEKSST</sequence>
<evidence type="ECO:0000259" key="4">
    <source>
        <dbReference type="Pfam" id="PF13962"/>
    </source>
</evidence>
<comment type="caution">
    <text evidence="5">The sequence shown here is derived from an EMBL/GenBank/DDBJ whole genome shotgun (WGS) entry which is preliminary data.</text>
</comment>
<dbReference type="PANTHER" id="PTHR24177:SF215">
    <property type="entry name" value="PGG DOMAIN-CONTAINING PROTEIN"/>
    <property type="match status" value="1"/>
</dbReference>
<feature type="transmembrane region" description="Helical" evidence="3">
    <location>
        <begin position="598"/>
        <end position="617"/>
    </location>
</feature>
<dbReference type="Pfam" id="PF12796">
    <property type="entry name" value="Ank_2"/>
    <property type="match status" value="1"/>
</dbReference>
<accession>A0A4U5R3Q6</accession>
<keyword evidence="3" id="KW-0812">Transmembrane</keyword>
<dbReference type="Gene3D" id="1.25.40.20">
    <property type="entry name" value="Ankyrin repeat-containing domain"/>
    <property type="match status" value="2"/>
</dbReference>
<organism evidence="5">
    <name type="scientific">Populus alba</name>
    <name type="common">White poplar</name>
    <dbReference type="NCBI Taxonomy" id="43335"/>
    <lineage>
        <taxon>Eukaryota</taxon>
        <taxon>Viridiplantae</taxon>
        <taxon>Streptophyta</taxon>
        <taxon>Embryophyta</taxon>
        <taxon>Tracheophyta</taxon>
        <taxon>Spermatophyta</taxon>
        <taxon>Magnoliopsida</taxon>
        <taxon>eudicotyledons</taxon>
        <taxon>Gunneridae</taxon>
        <taxon>Pentapetalae</taxon>
        <taxon>rosids</taxon>
        <taxon>fabids</taxon>
        <taxon>Malpighiales</taxon>
        <taxon>Salicaceae</taxon>
        <taxon>Saliceae</taxon>
        <taxon>Populus</taxon>
    </lineage>
</organism>
<feature type="domain" description="PGG" evidence="4">
    <location>
        <begin position="479"/>
        <end position="589"/>
    </location>
</feature>
<evidence type="ECO:0000313" key="5">
    <source>
        <dbReference type="EMBL" id="TKS17891.1"/>
    </source>
</evidence>
<dbReference type="STRING" id="43335.A0A4U5R3Q6"/>
<evidence type="ECO:0000256" key="2">
    <source>
        <dbReference type="SAM" id="MobiDB-lite"/>
    </source>
</evidence>
<dbReference type="AlphaFoldDB" id="A0A4U5R3Q6"/>
<dbReference type="InterPro" id="IPR026961">
    <property type="entry name" value="PGG_dom"/>
</dbReference>